<dbReference type="InterPro" id="IPR002569">
    <property type="entry name" value="Met_Sox_Rdtase_MsrA_dom"/>
</dbReference>
<dbReference type="EC" id="1.8.4.11" evidence="5"/>
<evidence type="ECO:0000256" key="1">
    <source>
        <dbReference type="ARBA" id="ARBA00005591"/>
    </source>
</evidence>
<dbReference type="PANTHER" id="PTHR43774:SF1">
    <property type="entry name" value="PEPTIDE METHIONINE SULFOXIDE REDUCTASE MSRA 2"/>
    <property type="match status" value="1"/>
</dbReference>
<dbReference type="GO" id="GO:0008113">
    <property type="term" value="F:peptide-methionine (S)-S-oxide reductase activity"/>
    <property type="evidence" value="ECO:0007669"/>
    <property type="project" value="UniProtKB-UniRule"/>
</dbReference>
<dbReference type="EMBL" id="CP026095">
    <property type="protein sequence ID" value="AZV43966.1"/>
    <property type="molecule type" value="Genomic_DNA"/>
</dbReference>
<evidence type="ECO:0000256" key="3">
    <source>
        <dbReference type="ARBA" id="ARBA00047806"/>
    </source>
</evidence>
<comment type="similarity">
    <text evidence="1 5">Belongs to the MsrA Met sulfoxide reductase family.</text>
</comment>
<gene>
    <name evidence="5 7" type="primary">msrA</name>
    <name evidence="7" type="ORF">BAOM_3357</name>
</gene>
<dbReference type="Gene3D" id="3.30.1060.10">
    <property type="entry name" value="Peptide methionine sulphoxide reductase MsrA"/>
    <property type="match status" value="1"/>
</dbReference>
<dbReference type="Proteomes" id="UP000283095">
    <property type="component" value="Chromosome"/>
</dbReference>
<dbReference type="InterPro" id="IPR036509">
    <property type="entry name" value="Met_Sox_Rdtase_MsrA_sf"/>
</dbReference>
<dbReference type="Pfam" id="PF01625">
    <property type="entry name" value="PMSR"/>
    <property type="match status" value="1"/>
</dbReference>
<evidence type="ECO:0000313" key="8">
    <source>
        <dbReference type="Proteomes" id="UP000283095"/>
    </source>
</evidence>
<sequence>MEDNEMEENLEKAAFAGGCFWCMVKPFDEQPGIVSVLSGYTGGITESPTYQEVCSETTGHYEAVQITYDPSVFPYERLVELFWQQIDPTDAGGQFYDRGSSYQTAIFYHTEEQRRIAQASKERLNESGRFPLPIVTPILPAKEFYPAEEYHQHYYKKEPQRYQAYQIGSGRKAFQERYWRDKK</sequence>
<feature type="domain" description="Peptide methionine sulphoxide reductase MsrA" evidence="6">
    <location>
        <begin position="12"/>
        <end position="163"/>
    </location>
</feature>
<proteinExistence type="inferred from homology"/>
<evidence type="ECO:0000256" key="5">
    <source>
        <dbReference type="HAMAP-Rule" id="MF_01401"/>
    </source>
</evidence>
<name>A0A3Q9RNU4_9BACI</name>
<dbReference type="AlphaFoldDB" id="A0A3Q9RNU4"/>
<comment type="catalytic activity">
    <reaction evidence="4 5">
        <text>[thioredoxin]-disulfide + L-methionine + H2O = L-methionine (S)-S-oxide + [thioredoxin]-dithiol</text>
        <dbReference type="Rhea" id="RHEA:19993"/>
        <dbReference type="Rhea" id="RHEA-COMP:10698"/>
        <dbReference type="Rhea" id="RHEA-COMP:10700"/>
        <dbReference type="ChEBI" id="CHEBI:15377"/>
        <dbReference type="ChEBI" id="CHEBI:29950"/>
        <dbReference type="ChEBI" id="CHEBI:50058"/>
        <dbReference type="ChEBI" id="CHEBI:57844"/>
        <dbReference type="ChEBI" id="CHEBI:58772"/>
        <dbReference type="EC" id="1.8.4.11"/>
    </reaction>
</comment>
<dbReference type="NCBIfam" id="TIGR00401">
    <property type="entry name" value="msrA"/>
    <property type="match status" value="1"/>
</dbReference>
<dbReference type="HAMAP" id="MF_01401">
    <property type="entry name" value="MsrA"/>
    <property type="match status" value="1"/>
</dbReference>
<dbReference type="SUPFAM" id="SSF55068">
    <property type="entry name" value="Peptide methionine sulfoxide reductase"/>
    <property type="match status" value="1"/>
</dbReference>
<evidence type="ECO:0000256" key="4">
    <source>
        <dbReference type="ARBA" id="ARBA00048782"/>
    </source>
</evidence>
<accession>A0A3Q9RNU4</accession>
<dbReference type="KEGG" id="pasa:BAOM_3357"/>
<evidence type="ECO:0000259" key="6">
    <source>
        <dbReference type="Pfam" id="PF01625"/>
    </source>
</evidence>
<protein>
    <recommendedName>
        <fullName evidence="5">Peptide methionine sulfoxide reductase MsrA</fullName>
        <shortName evidence="5">Protein-methionine-S-oxide reductase</shortName>
        <ecNumber evidence="5">1.8.4.11</ecNumber>
    </recommendedName>
    <alternativeName>
        <fullName evidence="5">Peptide-methionine (S)-S-oxide reductase</fullName>
        <shortName evidence="5">Peptide Met(O) reductase</shortName>
    </alternativeName>
</protein>
<dbReference type="FunFam" id="3.30.1060.10:FF:000003">
    <property type="entry name" value="Peptide methionine sulfoxide reductase MsrA"/>
    <property type="match status" value="1"/>
</dbReference>
<evidence type="ECO:0000313" key="7">
    <source>
        <dbReference type="EMBL" id="AZV43966.1"/>
    </source>
</evidence>
<organism evidence="7 8">
    <name type="scientific">Peribacillus asahii</name>
    <dbReference type="NCBI Taxonomy" id="228899"/>
    <lineage>
        <taxon>Bacteria</taxon>
        <taxon>Bacillati</taxon>
        <taxon>Bacillota</taxon>
        <taxon>Bacilli</taxon>
        <taxon>Bacillales</taxon>
        <taxon>Bacillaceae</taxon>
        <taxon>Peribacillus</taxon>
    </lineage>
</organism>
<comment type="function">
    <text evidence="5">Has an important function as a repair enzyme for proteins that have been inactivated by oxidation. Catalyzes the reversible oxidation-reduction of methionine sulfoxide in proteins to methionine.</text>
</comment>
<dbReference type="GO" id="GO:0033744">
    <property type="term" value="F:L-methionine:thioredoxin-disulfide S-oxidoreductase activity"/>
    <property type="evidence" value="ECO:0007669"/>
    <property type="project" value="RHEA"/>
</dbReference>
<keyword evidence="2 5" id="KW-0560">Oxidoreductase</keyword>
<reference evidence="7 8" key="1">
    <citation type="submission" date="2018-01" db="EMBL/GenBank/DDBJ databases">
        <title>Bacillus asahii Genome sequencing and assembly.</title>
        <authorList>
            <person name="Jiang H."/>
            <person name="Feng Y."/>
            <person name="Zhao F."/>
            <person name="Lin X."/>
        </authorList>
    </citation>
    <scope>NUCLEOTIDE SEQUENCE [LARGE SCALE GENOMIC DNA]</scope>
    <source>
        <strain evidence="7 8">OM18</strain>
    </source>
</reference>
<evidence type="ECO:0000256" key="2">
    <source>
        <dbReference type="ARBA" id="ARBA00023002"/>
    </source>
</evidence>
<dbReference type="PANTHER" id="PTHR43774">
    <property type="entry name" value="PEPTIDE METHIONINE SULFOXIDE REDUCTASE"/>
    <property type="match status" value="1"/>
</dbReference>
<feature type="active site" evidence="5">
    <location>
        <position position="19"/>
    </location>
</feature>
<comment type="catalytic activity">
    <reaction evidence="3 5">
        <text>L-methionyl-[protein] + [thioredoxin]-disulfide + H2O = L-methionyl-(S)-S-oxide-[protein] + [thioredoxin]-dithiol</text>
        <dbReference type="Rhea" id="RHEA:14217"/>
        <dbReference type="Rhea" id="RHEA-COMP:10698"/>
        <dbReference type="Rhea" id="RHEA-COMP:10700"/>
        <dbReference type="Rhea" id="RHEA-COMP:12313"/>
        <dbReference type="Rhea" id="RHEA-COMP:12315"/>
        <dbReference type="ChEBI" id="CHEBI:15377"/>
        <dbReference type="ChEBI" id="CHEBI:16044"/>
        <dbReference type="ChEBI" id="CHEBI:29950"/>
        <dbReference type="ChEBI" id="CHEBI:44120"/>
        <dbReference type="ChEBI" id="CHEBI:50058"/>
        <dbReference type="EC" id="1.8.4.11"/>
    </reaction>
</comment>